<protein>
    <recommendedName>
        <fullName evidence="1">CxxC-x17-CxxC domain-containing protein</fullName>
    </recommendedName>
</protein>
<dbReference type="OrthoDB" id="144439at2157"/>
<dbReference type="Proteomes" id="UP000027153">
    <property type="component" value="Unassembled WGS sequence"/>
</dbReference>
<dbReference type="InterPro" id="IPR026363">
    <property type="entry name" value="CxxC-x17-CxxC_dom"/>
</dbReference>
<dbReference type="Pfam" id="PF23477">
    <property type="entry name" value="zf_Tbcl_2"/>
    <property type="match status" value="1"/>
</dbReference>
<accession>A0A062UTL3</accession>
<evidence type="ECO:0000259" key="1">
    <source>
        <dbReference type="Pfam" id="PF23477"/>
    </source>
</evidence>
<dbReference type="PATRIC" id="fig|1392998.3.peg.3287"/>
<organism evidence="2 3">
    <name type="scientific">Candidatus Methanoperedens nitratireducens</name>
    <dbReference type="NCBI Taxonomy" id="1392998"/>
    <lineage>
        <taxon>Archaea</taxon>
        <taxon>Methanobacteriati</taxon>
        <taxon>Methanobacteriota</taxon>
        <taxon>Stenosarchaea group</taxon>
        <taxon>Methanomicrobia</taxon>
        <taxon>Methanosarcinales</taxon>
        <taxon>ANME-2 cluster</taxon>
        <taxon>Candidatus Methanoperedentaceae</taxon>
        <taxon>Candidatus Methanoperedens</taxon>
    </lineage>
</organism>
<comment type="caution">
    <text evidence="2">The sequence shown here is derived from an EMBL/GenBank/DDBJ whole genome shotgun (WGS) entry which is preliminary data.</text>
</comment>
<name>A0A062UTL3_9EURY</name>
<keyword evidence="3" id="KW-1185">Reference proteome</keyword>
<dbReference type="AlphaFoldDB" id="A0A062UTL3"/>
<dbReference type="RefSeq" id="WP_048093912.1">
    <property type="nucleotide sequence ID" value="NZ_JMIY01000008.1"/>
</dbReference>
<dbReference type="EMBL" id="JMIY01000008">
    <property type="protein sequence ID" value="KCZ70381.1"/>
    <property type="molecule type" value="Genomic_DNA"/>
</dbReference>
<proteinExistence type="predicted"/>
<dbReference type="NCBIfam" id="TIGR04272">
    <property type="entry name" value="cxxc_cxxc_Mbark"/>
    <property type="match status" value="1"/>
</dbReference>
<evidence type="ECO:0000313" key="2">
    <source>
        <dbReference type="EMBL" id="KCZ70381.1"/>
    </source>
</evidence>
<reference evidence="2 3" key="1">
    <citation type="journal article" date="2013" name="Nature">
        <title>Anaerobic oxidation of methane coupled to nitrate reduction in a novel archaeal lineage.</title>
        <authorList>
            <person name="Haroon M.F."/>
            <person name="Hu S."/>
            <person name="Shi Y."/>
            <person name="Imelfort M."/>
            <person name="Keller J."/>
            <person name="Hugenholtz P."/>
            <person name="Yuan Z."/>
            <person name="Tyson G.W."/>
        </authorList>
    </citation>
    <scope>NUCLEOTIDE SEQUENCE [LARGE SCALE GENOMIC DNA]</scope>
    <source>
        <strain evidence="2 3">ANME-2d</strain>
    </source>
</reference>
<feature type="domain" description="CxxC-x17-CxxC" evidence="1">
    <location>
        <begin position="24"/>
        <end position="59"/>
    </location>
</feature>
<evidence type="ECO:0000313" key="3">
    <source>
        <dbReference type="Proteomes" id="UP000027153"/>
    </source>
</evidence>
<gene>
    <name evidence="2" type="ORF">ANME2D_03296</name>
</gene>
<sequence length="64" mass="7456">MHNERRGSFRYGRSGFGLRLSGSREMCNATCMDCGLKTEIPFQPYGGRPVYCRECYQSHIPKRY</sequence>